<evidence type="ECO:0000256" key="2">
    <source>
        <dbReference type="ARBA" id="ARBA00022801"/>
    </source>
</evidence>
<proteinExistence type="predicted"/>
<dbReference type="PANTHER" id="PTHR43037:SF1">
    <property type="entry name" value="BLL1128 PROTEIN"/>
    <property type="match status" value="1"/>
</dbReference>
<organism evidence="3 4">
    <name type="scientific">Methylobacterium aquaticum</name>
    <dbReference type="NCBI Taxonomy" id="270351"/>
    <lineage>
        <taxon>Bacteria</taxon>
        <taxon>Pseudomonadati</taxon>
        <taxon>Pseudomonadota</taxon>
        <taxon>Alphaproteobacteria</taxon>
        <taxon>Hyphomicrobiales</taxon>
        <taxon>Methylobacteriaceae</taxon>
        <taxon>Methylobacterium</taxon>
    </lineage>
</organism>
<dbReference type="NCBIfam" id="TIGR01840">
    <property type="entry name" value="esterase_phb"/>
    <property type="match status" value="1"/>
</dbReference>
<dbReference type="PATRIC" id="fig|270351.6.peg.1524"/>
<dbReference type="Pfam" id="PF10503">
    <property type="entry name" value="Esterase_PHB"/>
    <property type="match status" value="1"/>
</dbReference>
<comment type="caution">
    <text evidence="3">The sequence shown here is derived from an EMBL/GenBank/DDBJ whole genome shotgun (WGS) entry which is preliminary data.</text>
</comment>
<accession>A0A0J6S8V8</accession>
<dbReference type="Gene3D" id="3.40.50.1820">
    <property type="entry name" value="alpha/beta hydrolase"/>
    <property type="match status" value="1"/>
</dbReference>
<dbReference type="InterPro" id="IPR050955">
    <property type="entry name" value="Plant_Biomass_Hydrol_Est"/>
</dbReference>
<protein>
    <submittedName>
        <fullName evidence="3">Esterase</fullName>
    </submittedName>
</protein>
<dbReference type="SUPFAM" id="SSF53474">
    <property type="entry name" value="alpha/beta-Hydrolases"/>
    <property type="match status" value="1"/>
</dbReference>
<name>A0A0J6S8V8_9HYPH</name>
<dbReference type="PANTHER" id="PTHR43037">
    <property type="entry name" value="UNNAMED PRODUCT-RELATED"/>
    <property type="match status" value="1"/>
</dbReference>
<evidence type="ECO:0000313" key="3">
    <source>
        <dbReference type="EMBL" id="KMO31655.1"/>
    </source>
</evidence>
<dbReference type="AlphaFoldDB" id="A0A0J6S8V8"/>
<dbReference type="EMBL" id="LABX01000151">
    <property type="protein sequence ID" value="KMO31655.1"/>
    <property type="molecule type" value="Genomic_DNA"/>
</dbReference>
<sequence>MRPGAAPTPGHVLSETFAGPPGRRAYRLYVPGGYRGRPRPLVVMLHGCTQTPEDFATGTGMNALAEAETILVAYPEQPRSANQARCWNWYSPADQGRDSGETGIIAGITRAVMDAYAVDPRRVYVAGISAGGSAAANVAVAYPDLYAAVGVHSGLCAGAARSLSGAIAAMRDGVAGTASPIPTIVFHGDRDTTVNPKNAAALAAATGERLIRRDEGQVPNGRAYERHLYADAAGRPAVEHWVIHGSGHAWSGGDPAGSYTDPQGPSATREMWRFFKEHPRRT</sequence>
<dbReference type="InterPro" id="IPR029058">
    <property type="entry name" value="AB_hydrolase_fold"/>
</dbReference>
<evidence type="ECO:0000256" key="1">
    <source>
        <dbReference type="ARBA" id="ARBA00022729"/>
    </source>
</evidence>
<dbReference type="InterPro" id="IPR010126">
    <property type="entry name" value="Esterase_phb"/>
</dbReference>
<dbReference type="GO" id="GO:0016787">
    <property type="term" value="F:hydrolase activity"/>
    <property type="evidence" value="ECO:0007669"/>
    <property type="project" value="UniProtKB-KW"/>
</dbReference>
<keyword evidence="1" id="KW-0732">Signal</keyword>
<reference evidence="3 4" key="1">
    <citation type="submission" date="2015-03" db="EMBL/GenBank/DDBJ databases">
        <title>Genome sequencing of Methylobacterium aquaticum DSM16371 type strain.</title>
        <authorList>
            <person name="Chaudhry V."/>
            <person name="Patil P.B."/>
        </authorList>
    </citation>
    <scope>NUCLEOTIDE SEQUENCE [LARGE SCALE GENOMIC DNA]</scope>
    <source>
        <strain evidence="3 4">DSM 16371</strain>
    </source>
</reference>
<gene>
    <name evidence="3" type="ORF">VP06_19200</name>
</gene>
<dbReference type="Proteomes" id="UP000035929">
    <property type="component" value="Unassembled WGS sequence"/>
</dbReference>
<dbReference type="GO" id="GO:0005576">
    <property type="term" value="C:extracellular region"/>
    <property type="evidence" value="ECO:0007669"/>
    <property type="project" value="InterPro"/>
</dbReference>
<evidence type="ECO:0000313" key="4">
    <source>
        <dbReference type="Proteomes" id="UP000035929"/>
    </source>
</evidence>
<keyword evidence="2" id="KW-0378">Hydrolase</keyword>